<gene>
    <name evidence="6" type="ORF">MGAL_10B059225</name>
</gene>
<dbReference type="Proteomes" id="UP000596742">
    <property type="component" value="Unassembled WGS sequence"/>
</dbReference>
<keyword evidence="3" id="KW-0372">Hormone</keyword>
<comment type="subunit">
    <text evidence="2">Homodimer; disulfide-linked.</text>
</comment>
<reference evidence="6" key="1">
    <citation type="submission" date="2018-11" db="EMBL/GenBank/DDBJ databases">
        <authorList>
            <person name="Alioto T."/>
            <person name="Alioto T."/>
        </authorList>
    </citation>
    <scope>NUCLEOTIDE SEQUENCE</scope>
</reference>
<evidence type="ECO:0000256" key="1">
    <source>
        <dbReference type="ARBA" id="ARBA00008693"/>
    </source>
</evidence>
<accession>A0A8B6DSP6</accession>
<evidence type="ECO:0000256" key="2">
    <source>
        <dbReference type="ARBA" id="ARBA00011748"/>
    </source>
</evidence>
<feature type="signal peptide" evidence="5">
    <location>
        <begin position="1"/>
        <end position="16"/>
    </location>
</feature>
<dbReference type="GO" id="GO:0005179">
    <property type="term" value="F:hormone activity"/>
    <property type="evidence" value="ECO:0007669"/>
    <property type="project" value="UniProtKB-KW"/>
</dbReference>
<proteinExistence type="inferred from homology"/>
<dbReference type="AlphaFoldDB" id="A0A8B6DSP6"/>
<organism evidence="6 7">
    <name type="scientific">Mytilus galloprovincialis</name>
    <name type="common">Mediterranean mussel</name>
    <dbReference type="NCBI Taxonomy" id="29158"/>
    <lineage>
        <taxon>Eukaryota</taxon>
        <taxon>Metazoa</taxon>
        <taxon>Spiralia</taxon>
        <taxon>Lophotrochozoa</taxon>
        <taxon>Mollusca</taxon>
        <taxon>Bivalvia</taxon>
        <taxon>Autobranchia</taxon>
        <taxon>Pteriomorphia</taxon>
        <taxon>Mytilida</taxon>
        <taxon>Mytiloidea</taxon>
        <taxon>Mytilidae</taxon>
        <taxon>Mytilinae</taxon>
        <taxon>Mytilus</taxon>
    </lineage>
</organism>
<evidence type="ECO:0000313" key="6">
    <source>
        <dbReference type="EMBL" id="VDI23134.1"/>
    </source>
</evidence>
<keyword evidence="7" id="KW-1185">Reference proteome</keyword>
<dbReference type="Pfam" id="PF03298">
    <property type="entry name" value="Stanniocalcin"/>
    <property type="match status" value="1"/>
</dbReference>
<evidence type="ECO:0000256" key="4">
    <source>
        <dbReference type="ARBA" id="ARBA00023157"/>
    </source>
</evidence>
<keyword evidence="4" id="KW-1015">Disulfide bond</keyword>
<dbReference type="InterPro" id="IPR004978">
    <property type="entry name" value="Stanniocalcin"/>
</dbReference>
<dbReference type="OrthoDB" id="9970481at2759"/>
<evidence type="ECO:0000256" key="5">
    <source>
        <dbReference type="SAM" id="SignalP"/>
    </source>
</evidence>
<comment type="similarity">
    <text evidence="1">Belongs to the stanniocalcin family.</text>
</comment>
<name>A0A8B6DSP6_MYTGA</name>
<keyword evidence="5" id="KW-0732">Signal</keyword>
<evidence type="ECO:0000256" key="3">
    <source>
        <dbReference type="ARBA" id="ARBA00022702"/>
    </source>
</evidence>
<dbReference type="GO" id="GO:0005576">
    <property type="term" value="C:extracellular region"/>
    <property type="evidence" value="ECO:0007669"/>
    <property type="project" value="InterPro"/>
</dbReference>
<protein>
    <recommendedName>
        <fullName evidence="8">Stanniocalcin-like protein</fullName>
    </recommendedName>
</protein>
<feature type="chain" id="PRO_5032274820" description="Stanniocalcin-like protein" evidence="5">
    <location>
        <begin position="17"/>
        <end position="219"/>
    </location>
</feature>
<comment type="caution">
    <text evidence="6">The sequence shown here is derived from an EMBL/GenBank/DDBJ whole genome shotgun (WGS) entry which is preliminary data.</text>
</comment>
<sequence length="219" mass="24725">MKALFLLCSCFAFSNASLWDLLTKITGTKGQCSTAPSFKDPLIATDPMCEAKADLGDCTFYDCFEDRYSCGLCGFPKTYDLYNCEKMHMPLYLDTFTPQGQQFVLDAGKCLTLFMKSLYRLDRLSCDVVKHQMEEKVTECFISSGFCDILMENRNALWSVYNVKKILKNPKVVGEVMEISKNCSEQISTWAFGHQTDITKTQTNINSGLSQLINAFGKK</sequence>
<evidence type="ECO:0000313" key="7">
    <source>
        <dbReference type="Proteomes" id="UP000596742"/>
    </source>
</evidence>
<dbReference type="EMBL" id="UYJE01003883">
    <property type="protein sequence ID" value="VDI23134.1"/>
    <property type="molecule type" value="Genomic_DNA"/>
</dbReference>
<evidence type="ECO:0008006" key="8">
    <source>
        <dbReference type="Google" id="ProtNLM"/>
    </source>
</evidence>